<keyword evidence="2" id="KW-1185">Reference proteome</keyword>
<dbReference type="KEGG" id="gak:X907_2494"/>
<reference evidence="1 2" key="1">
    <citation type="submission" date="2016-12" db="EMBL/GenBank/DDBJ databases">
        <title>The genome of dimorphic prosthecate Glycocaulis alkaliphilus 6b-8t, isolated from crude oil dictates its adaptability in petroleum environments.</title>
        <authorList>
            <person name="Wu X.-L."/>
            <person name="Geng S."/>
        </authorList>
    </citation>
    <scope>NUCLEOTIDE SEQUENCE [LARGE SCALE GENOMIC DNA]</scope>
    <source>
        <strain evidence="1 2">6B-8</strain>
    </source>
</reference>
<dbReference type="AlphaFoldDB" id="A0A3T0ECI6"/>
<organism evidence="1 2">
    <name type="scientific">Glycocaulis alkaliphilus</name>
    <dbReference type="NCBI Taxonomy" id="1434191"/>
    <lineage>
        <taxon>Bacteria</taxon>
        <taxon>Pseudomonadati</taxon>
        <taxon>Pseudomonadota</taxon>
        <taxon>Alphaproteobacteria</taxon>
        <taxon>Maricaulales</taxon>
        <taxon>Maricaulaceae</taxon>
        <taxon>Glycocaulis</taxon>
    </lineage>
</organism>
<dbReference type="Proteomes" id="UP000286954">
    <property type="component" value="Chromosome"/>
</dbReference>
<evidence type="ECO:0000313" key="1">
    <source>
        <dbReference type="EMBL" id="AZU05008.1"/>
    </source>
</evidence>
<proteinExistence type="predicted"/>
<dbReference type="OrthoDB" id="7629271at2"/>
<accession>A0A3T0ECI6</accession>
<dbReference type="RefSeq" id="WP_127568433.1">
    <property type="nucleotide sequence ID" value="NZ_BMFB01000001.1"/>
</dbReference>
<protein>
    <submittedName>
        <fullName evidence="1">Uncharacterized protein</fullName>
    </submittedName>
</protein>
<dbReference type="PROSITE" id="PS51257">
    <property type="entry name" value="PROKAR_LIPOPROTEIN"/>
    <property type="match status" value="1"/>
</dbReference>
<evidence type="ECO:0000313" key="2">
    <source>
        <dbReference type="Proteomes" id="UP000286954"/>
    </source>
</evidence>
<name>A0A3T0ECI6_9PROT</name>
<sequence>MRRLAQLLLLAPALLLAGCFTSEEELIGARDARRAMPPGEYTHTPFDTEGVEWGGVTWQGRIDYGFFSRRYSSDAPNFPHQNARLRRLSGDIYIAQVPRQDAITYGVLFVYADMTTYHQPDCHILTAEQLAAAGIIRDPEGFCSIETLDQLEQVIRTYLEILDGDVRIDGIYRRVGS</sequence>
<dbReference type="EMBL" id="CP018911">
    <property type="protein sequence ID" value="AZU05008.1"/>
    <property type="molecule type" value="Genomic_DNA"/>
</dbReference>
<gene>
    <name evidence="1" type="ORF">X907_2494</name>
</gene>